<dbReference type="Proteomes" id="UP000515472">
    <property type="component" value="Chromosome"/>
</dbReference>
<sequence>MEEKWRKYHERKNSGILTAKGIRFPENRLLTMEKREPA</sequence>
<dbReference type="AlphaFoldDB" id="A0A7R7FTK2"/>
<dbReference type="EMBL" id="AP023213">
    <property type="protein sequence ID" value="BCO11498.1"/>
    <property type="molecule type" value="Genomic_DNA"/>
</dbReference>
<proteinExistence type="predicted"/>
<organism evidence="1 2">
    <name type="scientific">Citrifermentans bremense</name>
    <dbReference type="NCBI Taxonomy" id="60035"/>
    <lineage>
        <taxon>Bacteria</taxon>
        <taxon>Pseudomonadati</taxon>
        <taxon>Thermodesulfobacteriota</taxon>
        <taxon>Desulfuromonadia</taxon>
        <taxon>Geobacterales</taxon>
        <taxon>Geobacteraceae</taxon>
        <taxon>Citrifermentans</taxon>
    </lineage>
</organism>
<evidence type="ECO:0000313" key="2">
    <source>
        <dbReference type="Proteomes" id="UP000515472"/>
    </source>
</evidence>
<reference evidence="1 2" key="1">
    <citation type="submission" date="2020-06" db="EMBL/GenBank/DDBJ databases">
        <title>Interaction of electrochemicaly active bacteria, Geobacter bremensis R4 on different carbon anode.</title>
        <authorList>
            <person name="Meng L."/>
            <person name="Yoshida N."/>
        </authorList>
    </citation>
    <scope>NUCLEOTIDE SEQUENCE [LARGE SCALE GENOMIC DNA]</scope>
    <source>
        <strain evidence="1 2">R4</strain>
    </source>
</reference>
<keyword evidence="2" id="KW-1185">Reference proteome</keyword>
<gene>
    <name evidence="1" type="ORF">GEOBRER4_n2866</name>
</gene>
<accession>A0A7R7FTK2</accession>
<evidence type="ECO:0000313" key="1">
    <source>
        <dbReference type="EMBL" id="BCO11498.1"/>
    </source>
</evidence>
<name>A0A7R7FTK2_9BACT</name>
<protein>
    <submittedName>
        <fullName evidence="1">Uncharacterized protein</fullName>
    </submittedName>
</protein>